<dbReference type="InParanoid" id="A0A2J6SKU8"/>
<dbReference type="Proteomes" id="UP000235371">
    <property type="component" value="Unassembled WGS sequence"/>
</dbReference>
<feature type="compositionally biased region" description="Polar residues" evidence="1">
    <location>
        <begin position="349"/>
        <end position="358"/>
    </location>
</feature>
<protein>
    <submittedName>
        <fullName evidence="2">Uncharacterized protein</fullName>
    </submittedName>
</protein>
<dbReference type="OrthoDB" id="3433125at2759"/>
<gene>
    <name evidence="2" type="ORF">K444DRAFT_230151</name>
</gene>
<dbReference type="InterPro" id="IPR053221">
    <property type="entry name" value="Burnettramic_acid_biosynth"/>
</dbReference>
<reference evidence="2 3" key="1">
    <citation type="submission" date="2016-04" db="EMBL/GenBank/DDBJ databases">
        <title>A degradative enzymes factory behind the ericoid mycorrhizal symbiosis.</title>
        <authorList>
            <consortium name="DOE Joint Genome Institute"/>
            <person name="Martino E."/>
            <person name="Morin E."/>
            <person name="Grelet G."/>
            <person name="Kuo A."/>
            <person name="Kohler A."/>
            <person name="Daghino S."/>
            <person name="Barry K."/>
            <person name="Choi C."/>
            <person name="Cichocki N."/>
            <person name="Clum A."/>
            <person name="Copeland A."/>
            <person name="Hainaut M."/>
            <person name="Haridas S."/>
            <person name="Labutti K."/>
            <person name="Lindquist E."/>
            <person name="Lipzen A."/>
            <person name="Khouja H.-R."/>
            <person name="Murat C."/>
            <person name="Ohm R."/>
            <person name="Olson A."/>
            <person name="Spatafora J."/>
            <person name="Veneault-Fourrey C."/>
            <person name="Henrissat B."/>
            <person name="Grigoriev I."/>
            <person name="Martin F."/>
            <person name="Perotto S."/>
        </authorList>
    </citation>
    <scope>NUCLEOTIDE SEQUENCE [LARGE SCALE GENOMIC DNA]</scope>
    <source>
        <strain evidence="2 3">E</strain>
    </source>
</reference>
<proteinExistence type="predicted"/>
<dbReference type="AlphaFoldDB" id="A0A2J6SKU8"/>
<feature type="compositionally biased region" description="Polar residues" evidence="1">
    <location>
        <begin position="32"/>
        <end position="43"/>
    </location>
</feature>
<feature type="region of interest" description="Disordered" evidence="1">
    <location>
        <begin position="478"/>
        <end position="512"/>
    </location>
</feature>
<sequence length="512" mass="57101">MPIIGLLAVGVSLAIDKYQERQAARNAGIDSHGQNSGFETGITSPEIERRREEEAFHELQNYADFQNALSSKVLDELSKDDSLPAPYSSNLTAITNRSGSGRYNQSDGVRHTTQGRLPCLIIISQNAPGPDGPGWVRTYSPVLMDCGISQESFLKFLDSFNESLQFYPDIEAVNVTALQSGVGWRDKTTELSTAIPSAVRLAKDAQRYRELDTFLDQSNLSLFTPRGLFAMVITSNPNDLSPVLTINVLDSSHPGRSELNMQDLTFGGMDYGHTTFNLNKTKQPQPRRSNKLQKMSNFISDYSDRRAHIQPTSPSNNLPLFSLISSISSNRESKNDSRKRQNHRFQRARPTSKSSGVSSVEGAFGVTKVGKSPASAKGIMERMRRDEGDEGDAGQERDVWDAKIQTGVLYLVIVNDPGNEQKFADHGEVYDEPAVDIDPSIAKGKEREENRYEEHNGVGDLIGRKTVDEQHFDDEHMDAEDLPPRYSTIHPQHQARVQAWREQNPESYDPVL</sequence>
<dbReference type="EMBL" id="KZ613912">
    <property type="protein sequence ID" value="PMD51374.1"/>
    <property type="molecule type" value="Genomic_DNA"/>
</dbReference>
<accession>A0A2J6SKU8</accession>
<dbReference type="GeneID" id="36579299"/>
<feature type="region of interest" description="Disordered" evidence="1">
    <location>
        <begin position="26"/>
        <end position="45"/>
    </location>
</feature>
<evidence type="ECO:0000313" key="2">
    <source>
        <dbReference type="EMBL" id="PMD51374.1"/>
    </source>
</evidence>
<evidence type="ECO:0000313" key="3">
    <source>
        <dbReference type="Proteomes" id="UP000235371"/>
    </source>
</evidence>
<evidence type="ECO:0000256" key="1">
    <source>
        <dbReference type="SAM" id="MobiDB-lite"/>
    </source>
</evidence>
<feature type="region of interest" description="Disordered" evidence="1">
    <location>
        <begin position="329"/>
        <end position="360"/>
    </location>
</feature>
<dbReference type="RefSeq" id="XP_024728278.1">
    <property type="nucleotide sequence ID" value="XM_024871217.1"/>
</dbReference>
<keyword evidence="3" id="KW-1185">Reference proteome</keyword>
<dbReference type="PANTHER" id="PTHR38887:SF1">
    <property type="entry name" value="RAS MODIFICATION PROTEIN ERF4"/>
    <property type="match status" value="1"/>
</dbReference>
<dbReference type="PANTHER" id="PTHR38887">
    <property type="entry name" value="CHROMOSOME 21, WHOLE GENOME SHOTGUN SEQUENCE"/>
    <property type="match status" value="1"/>
</dbReference>
<feature type="region of interest" description="Disordered" evidence="1">
    <location>
        <begin position="88"/>
        <end position="108"/>
    </location>
</feature>
<name>A0A2J6SKU8_9HELO</name>
<organism evidence="2 3">
    <name type="scientific">Hyaloscypha bicolor E</name>
    <dbReference type="NCBI Taxonomy" id="1095630"/>
    <lineage>
        <taxon>Eukaryota</taxon>
        <taxon>Fungi</taxon>
        <taxon>Dikarya</taxon>
        <taxon>Ascomycota</taxon>
        <taxon>Pezizomycotina</taxon>
        <taxon>Leotiomycetes</taxon>
        <taxon>Helotiales</taxon>
        <taxon>Hyaloscyphaceae</taxon>
        <taxon>Hyaloscypha</taxon>
        <taxon>Hyaloscypha bicolor</taxon>
    </lineage>
</organism>